<dbReference type="Pfam" id="PF00271">
    <property type="entry name" value="Helicase_C"/>
    <property type="match status" value="1"/>
</dbReference>
<proteinExistence type="predicted"/>
<sequence length="464" mass="50791">MRSAAWTLTGQCPHPNPNVPGDTELGLAQLPSMFTWQAEALEAWLAVGSRGLIEAVTGAGKSLVAMHAIERAVSRGGLALVVVPTLELQSQWLRQLTIAFARRHIVEAYRDRTRRIYSEPQIVVAVMNSARDINFAVRGHGDLLVVDEVHRCATPANVRILDDRFDYRLGLSATIARPDAGHHRYLDPYFGPVVYRYSHDMAVRDSVIAPFCLCLLPVQMHDYERMTYDDLSRLISVLLRAFVARYGRPLSGNDFVATLIRACAGAYSATSPGIEEVALRLQQALFQRRALLDGLASKLEALAELAPEIHDARRCLIFSQSIASAEASARVLLQQGVSAAAIHSGMAKVLRRQQLERLERGELEALAAPRLLDEGIDVPAVGLAIIATASGSKRQLIQRLGRILRRKPDGGVAKLVILYASGTVEDPDQGAHSDLLSRLITVADSFEIIPMTRASFSSFDANHG</sequence>
<name>A0ABV3Y4Y4_9ACTN</name>
<keyword evidence="8" id="KW-1185">Reference proteome</keyword>
<evidence type="ECO:0000256" key="1">
    <source>
        <dbReference type="ARBA" id="ARBA00022741"/>
    </source>
</evidence>
<dbReference type="InterPro" id="IPR006935">
    <property type="entry name" value="Helicase/UvrB_N"/>
</dbReference>
<evidence type="ECO:0000259" key="5">
    <source>
        <dbReference type="PROSITE" id="PS51192"/>
    </source>
</evidence>
<dbReference type="Proteomes" id="UP001560267">
    <property type="component" value="Unassembled WGS sequence"/>
</dbReference>
<dbReference type="InterPro" id="IPR027417">
    <property type="entry name" value="P-loop_NTPase"/>
</dbReference>
<dbReference type="GO" id="GO:0016787">
    <property type="term" value="F:hydrolase activity"/>
    <property type="evidence" value="ECO:0007669"/>
    <property type="project" value="UniProtKB-KW"/>
</dbReference>
<dbReference type="EC" id="3.6.4.-" evidence="7"/>
<dbReference type="Gene3D" id="3.40.50.300">
    <property type="entry name" value="P-loop containing nucleotide triphosphate hydrolases"/>
    <property type="match status" value="2"/>
</dbReference>
<dbReference type="GO" id="GO:0004386">
    <property type="term" value="F:helicase activity"/>
    <property type="evidence" value="ECO:0007669"/>
    <property type="project" value="UniProtKB-KW"/>
</dbReference>
<evidence type="ECO:0000256" key="3">
    <source>
        <dbReference type="ARBA" id="ARBA00022806"/>
    </source>
</evidence>
<dbReference type="InterPro" id="IPR050615">
    <property type="entry name" value="ATP-dep_DNA_Helicase"/>
</dbReference>
<dbReference type="EMBL" id="JBFSHR010000032">
    <property type="protein sequence ID" value="MEX6430016.1"/>
    <property type="molecule type" value="Genomic_DNA"/>
</dbReference>
<evidence type="ECO:0000256" key="4">
    <source>
        <dbReference type="ARBA" id="ARBA00022840"/>
    </source>
</evidence>
<evidence type="ECO:0000256" key="2">
    <source>
        <dbReference type="ARBA" id="ARBA00022801"/>
    </source>
</evidence>
<dbReference type="PANTHER" id="PTHR11274:SF0">
    <property type="entry name" value="GENERAL TRANSCRIPTION AND DNA REPAIR FACTOR IIH HELICASE SUBUNIT XPB"/>
    <property type="match status" value="1"/>
</dbReference>
<dbReference type="PROSITE" id="PS51192">
    <property type="entry name" value="HELICASE_ATP_BIND_1"/>
    <property type="match status" value="1"/>
</dbReference>
<dbReference type="PANTHER" id="PTHR11274">
    <property type="entry name" value="RAD25/XP-B DNA REPAIR HELICASE"/>
    <property type="match status" value="1"/>
</dbReference>
<keyword evidence="2 7" id="KW-0378">Hydrolase</keyword>
<feature type="domain" description="Helicase C-terminal" evidence="6">
    <location>
        <begin position="298"/>
        <end position="457"/>
    </location>
</feature>
<keyword evidence="3 7" id="KW-0347">Helicase</keyword>
<gene>
    <name evidence="7" type="ORF">AB6A68_09215</name>
</gene>
<dbReference type="SMART" id="SM00487">
    <property type="entry name" value="DEXDc"/>
    <property type="match status" value="1"/>
</dbReference>
<protein>
    <submittedName>
        <fullName evidence="7">DEAD/DEAH box helicase</fullName>
        <ecNumber evidence="7">3.6.4.-</ecNumber>
    </submittedName>
</protein>
<evidence type="ECO:0000313" key="8">
    <source>
        <dbReference type="Proteomes" id="UP001560267"/>
    </source>
</evidence>
<evidence type="ECO:0000313" key="7">
    <source>
        <dbReference type="EMBL" id="MEX6430016.1"/>
    </source>
</evidence>
<evidence type="ECO:0000259" key="6">
    <source>
        <dbReference type="PROSITE" id="PS51194"/>
    </source>
</evidence>
<organism evidence="7 8">
    <name type="scientific">Ferrimicrobium acidiphilum</name>
    <dbReference type="NCBI Taxonomy" id="121039"/>
    <lineage>
        <taxon>Bacteria</taxon>
        <taxon>Bacillati</taxon>
        <taxon>Actinomycetota</taxon>
        <taxon>Acidimicrobiia</taxon>
        <taxon>Acidimicrobiales</taxon>
        <taxon>Acidimicrobiaceae</taxon>
        <taxon>Ferrimicrobium</taxon>
    </lineage>
</organism>
<dbReference type="Pfam" id="PF04851">
    <property type="entry name" value="ResIII"/>
    <property type="match status" value="1"/>
</dbReference>
<accession>A0ABV3Y4Y4</accession>
<feature type="domain" description="Helicase ATP-binding" evidence="5">
    <location>
        <begin position="42"/>
        <end position="193"/>
    </location>
</feature>
<dbReference type="PROSITE" id="PS51194">
    <property type="entry name" value="HELICASE_CTER"/>
    <property type="match status" value="1"/>
</dbReference>
<comment type="caution">
    <text evidence="7">The sequence shown here is derived from an EMBL/GenBank/DDBJ whole genome shotgun (WGS) entry which is preliminary data.</text>
</comment>
<dbReference type="SUPFAM" id="SSF52540">
    <property type="entry name" value="P-loop containing nucleoside triphosphate hydrolases"/>
    <property type="match status" value="1"/>
</dbReference>
<dbReference type="InterPro" id="IPR014001">
    <property type="entry name" value="Helicase_ATP-bd"/>
</dbReference>
<keyword evidence="1" id="KW-0547">Nucleotide-binding</keyword>
<keyword evidence="4" id="KW-0067">ATP-binding</keyword>
<dbReference type="SMART" id="SM00490">
    <property type="entry name" value="HELICc"/>
    <property type="match status" value="1"/>
</dbReference>
<reference evidence="7 8" key="1">
    <citation type="submission" date="2024-07" db="EMBL/GenBank/DDBJ databases">
        <title>Draft Genome Sequence of Ferrimicrobium acidiphilum Strain YE2023, Isolated from a Pulp of Bioleach Reactor.</title>
        <authorList>
            <person name="Elkina Y.A."/>
            <person name="Bulaeva A.G."/>
            <person name="Beletsky A.V."/>
            <person name="Mardanov A.V."/>
        </authorList>
    </citation>
    <scope>NUCLEOTIDE SEQUENCE [LARGE SCALE GENOMIC DNA]</scope>
    <source>
        <strain evidence="7 8">YE2023</strain>
    </source>
</reference>
<dbReference type="InterPro" id="IPR001650">
    <property type="entry name" value="Helicase_C-like"/>
</dbReference>